<feature type="compositionally biased region" description="Polar residues" evidence="1">
    <location>
        <begin position="179"/>
        <end position="193"/>
    </location>
</feature>
<proteinExistence type="predicted"/>
<sequence>MPIPTRSHSLRDPLSAQRRKPAGQDTATPTGISRPGLTSRPTRTTSVSTASVKPPSHAHTTSEGSVSAASTPGLTSRRSFLPRGNPAGIPANRTVTAPLKVQIPEPQTKQSRDAQSGVSPSRRDSVYSPVKRSGGSASAAESRLGDGKNQQQQRSTEGSSSGQAKTGHLPTTRLDRSASLRQPATSRVASATMSHARHRSQAFNSGNAGQAGTTHRQDKTATDSQPAASRLAKPQFNTYQQHYSPKKPAAKPSMSSLSMAAGESNGAVSLPPHVPLLQTELLQLYLLHSQALQTKRQWETSADTKCRKLHESVVTTYRSVLSDEQSIQQHRNIAAIDQFAAEIKASNSRYDFLTQIQMLSKVILEVSDLTESQDGRYNIAVREFEEWSSRVMQVRQHRSQAKGENSAAIENGLRFINSLSDRWRNDVASLSAKLELCSRELDCLEVIGPTSDDKSASDYDASALVRAVRGHKVLIQAMIEELEIMAKTEAEAVKMERAWVKRRVESLRGRRCGGGGVELAIPAWKQL</sequence>
<dbReference type="Proteomes" id="UP000054567">
    <property type="component" value="Unassembled WGS sequence"/>
</dbReference>
<reference evidence="2 3" key="1">
    <citation type="submission" date="2007-06" db="EMBL/GenBank/DDBJ databases">
        <title>The Genome Sequence of Coccidioides posadasii RMSCC_3488.</title>
        <authorList>
            <consortium name="Coccidioides Genome Resources Consortium"/>
            <consortium name="The Broad Institute Genome Sequencing Platform"/>
            <person name="Henn M.R."/>
            <person name="Sykes S."/>
            <person name="Young S."/>
            <person name="Jaffe D."/>
            <person name="Berlin A."/>
            <person name="Alvarez P."/>
            <person name="Butler J."/>
            <person name="Gnerre S."/>
            <person name="Grabherr M."/>
            <person name="Mauceli E."/>
            <person name="Brockman W."/>
            <person name="Kodira C."/>
            <person name="Alvarado L."/>
            <person name="Zeng Q."/>
            <person name="Crawford M."/>
            <person name="Antoine C."/>
            <person name="Devon K."/>
            <person name="Galgiani J."/>
            <person name="Orsborn K."/>
            <person name="Lewis M.L."/>
            <person name="Nusbaum C."/>
            <person name="Galagan J."/>
            <person name="Birren B."/>
        </authorList>
    </citation>
    <scope>NUCLEOTIDE SEQUENCE [LARGE SCALE GENOMIC DNA]</scope>
    <source>
        <strain evidence="2 3">RMSCC 3488</strain>
    </source>
</reference>
<organism evidence="2 3">
    <name type="scientific">Coccidioides posadasii RMSCC 3488</name>
    <dbReference type="NCBI Taxonomy" id="454284"/>
    <lineage>
        <taxon>Eukaryota</taxon>
        <taxon>Fungi</taxon>
        <taxon>Dikarya</taxon>
        <taxon>Ascomycota</taxon>
        <taxon>Pezizomycotina</taxon>
        <taxon>Eurotiomycetes</taxon>
        <taxon>Eurotiomycetidae</taxon>
        <taxon>Onygenales</taxon>
        <taxon>Onygenaceae</taxon>
        <taxon>Coccidioides</taxon>
    </lineage>
</organism>
<accession>A0A0J6FLJ0</accession>
<feature type="compositionally biased region" description="Polar residues" evidence="1">
    <location>
        <begin position="148"/>
        <end position="164"/>
    </location>
</feature>
<feature type="region of interest" description="Disordered" evidence="1">
    <location>
        <begin position="1"/>
        <end position="258"/>
    </location>
</feature>
<dbReference type="VEuPathDB" id="FungiDB:CPAG_06602"/>
<dbReference type="OrthoDB" id="432544at2759"/>
<dbReference type="EMBL" id="DS268112">
    <property type="protein sequence ID" value="KMM70290.1"/>
    <property type="molecule type" value="Genomic_DNA"/>
</dbReference>
<reference evidence="3" key="3">
    <citation type="journal article" date="2010" name="Genome Res.">
        <title>Population genomic sequencing of Coccidioides fungi reveals recent hybridization and transposon control.</title>
        <authorList>
            <person name="Neafsey D.E."/>
            <person name="Barker B.M."/>
            <person name="Sharpton T.J."/>
            <person name="Stajich J.E."/>
            <person name="Park D.J."/>
            <person name="Whiston E."/>
            <person name="Hung C.-Y."/>
            <person name="McMahan C."/>
            <person name="White J."/>
            <person name="Sykes S."/>
            <person name="Heiman D."/>
            <person name="Young S."/>
            <person name="Zeng Q."/>
            <person name="Abouelleil A."/>
            <person name="Aftuck L."/>
            <person name="Bessette D."/>
            <person name="Brown A."/>
            <person name="FitzGerald M."/>
            <person name="Lui A."/>
            <person name="Macdonald J.P."/>
            <person name="Priest M."/>
            <person name="Orbach M.J."/>
            <person name="Galgiani J.N."/>
            <person name="Kirkland T.N."/>
            <person name="Cole G.T."/>
            <person name="Birren B.W."/>
            <person name="Henn M.R."/>
            <person name="Taylor J.W."/>
            <person name="Rounsley S.D."/>
        </authorList>
    </citation>
    <scope>NUCLEOTIDE SEQUENCE [LARGE SCALE GENOMIC DNA]</scope>
    <source>
        <strain evidence="3">RMSCC 3488</strain>
    </source>
</reference>
<evidence type="ECO:0000313" key="2">
    <source>
        <dbReference type="EMBL" id="KMM70290.1"/>
    </source>
</evidence>
<feature type="compositionally biased region" description="Polar residues" evidence="1">
    <location>
        <begin position="58"/>
        <end position="78"/>
    </location>
</feature>
<evidence type="ECO:0000256" key="1">
    <source>
        <dbReference type="SAM" id="MobiDB-lite"/>
    </source>
</evidence>
<feature type="compositionally biased region" description="Polar residues" evidence="1">
    <location>
        <begin position="105"/>
        <end position="119"/>
    </location>
</feature>
<name>A0A0J6FLJ0_COCPO</name>
<dbReference type="AlphaFoldDB" id="A0A0J6FLJ0"/>
<feature type="compositionally biased region" description="Low complexity" evidence="1">
    <location>
        <begin position="38"/>
        <end position="52"/>
    </location>
</feature>
<gene>
    <name evidence="2" type="ORF">CPAG_06602</name>
</gene>
<protein>
    <submittedName>
        <fullName evidence="2">Uncharacterized protein</fullName>
    </submittedName>
</protein>
<feature type="compositionally biased region" description="Polar residues" evidence="1">
    <location>
        <begin position="201"/>
        <end position="214"/>
    </location>
</feature>
<reference evidence="3" key="2">
    <citation type="journal article" date="2009" name="Genome Res.">
        <title>Comparative genomic analyses of the human fungal pathogens Coccidioides and their relatives.</title>
        <authorList>
            <person name="Sharpton T.J."/>
            <person name="Stajich J.E."/>
            <person name="Rounsley S.D."/>
            <person name="Gardner M.J."/>
            <person name="Wortman J.R."/>
            <person name="Jordar V.S."/>
            <person name="Maiti R."/>
            <person name="Kodira C.D."/>
            <person name="Neafsey D.E."/>
            <person name="Zeng Q."/>
            <person name="Hung C.-Y."/>
            <person name="McMahan C."/>
            <person name="Muszewska A."/>
            <person name="Grynberg M."/>
            <person name="Mandel M.A."/>
            <person name="Kellner E.M."/>
            <person name="Barker B.M."/>
            <person name="Galgiani J.N."/>
            <person name="Orbach M.J."/>
            <person name="Kirkland T.N."/>
            <person name="Cole G.T."/>
            <person name="Henn M.R."/>
            <person name="Birren B.W."/>
            <person name="Taylor J.W."/>
        </authorList>
    </citation>
    <scope>NUCLEOTIDE SEQUENCE [LARGE SCALE GENOMIC DNA]</scope>
    <source>
        <strain evidence="3">RMSCC 3488</strain>
    </source>
</reference>
<evidence type="ECO:0000313" key="3">
    <source>
        <dbReference type="Proteomes" id="UP000054567"/>
    </source>
</evidence>